<dbReference type="PANTHER" id="PTHR10489:SF594">
    <property type="entry name" value="C-X-C CHEMOKINE RECEPTOR TYPE 4"/>
    <property type="match status" value="1"/>
</dbReference>
<feature type="transmembrane region" description="Helical" evidence="10">
    <location>
        <begin position="108"/>
        <end position="128"/>
    </location>
</feature>
<feature type="domain" description="G-protein coupled receptors family 1 profile" evidence="11">
    <location>
        <begin position="1"/>
        <end position="170"/>
    </location>
</feature>
<evidence type="ECO:0000259" key="11">
    <source>
        <dbReference type="PROSITE" id="PS50262"/>
    </source>
</evidence>
<sequence>LWARALSSNFNKIFFPTVYSIIFTLGIVGNGLVVLVVGYRTTVKTTADKYRLHLSIANLLFVLTLPFWAAEAVATTSWWARLLLISSLSRAAKGQVLKKKKKKALKKMVILVICFFGCWLPYCLGIFVDTLTMLNIVVSSSCKVQQAVETWISVTEALAYFHCCLNPILYAFLGGKFNQTARSMTLVCCT</sequence>
<keyword evidence="6" id="KW-1015">Disulfide bond</keyword>
<dbReference type="InterPro" id="IPR001277">
    <property type="entry name" value="CXCR4/ACKR2"/>
</dbReference>
<keyword evidence="8" id="KW-0325">Glycoprotein</keyword>
<evidence type="ECO:0000256" key="10">
    <source>
        <dbReference type="SAM" id="Phobius"/>
    </source>
</evidence>
<feature type="transmembrane region" description="Helical" evidence="10">
    <location>
        <begin position="13"/>
        <end position="38"/>
    </location>
</feature>
<organism evidence="12 13">
    <name type="scientific">Xenoophorus captivus</name>
    <dbReference type="NCBI Taxonomy" id="1517983"/>
    <lineage>
        <taxon>Eukaryota</taxon>
        <taxon>Metazoa</taxon>
        <taxon>Chordata</taxon>
        <taxon>Craniata</taxon>
        <taxon>Vertebrata</taxon>
        <taxon>Euteleostomi</taxon>
        <taxon>Actinopterygii</taxon>
        <taxon>Neopterygii</taxon>
        <taxon>Teleostei</taxon>
        <taxon>Neoteleostei</taxon>
        <taxon>Acanthomorphata</taxon>
        <taxon>Ovalentaria</taxon>
        <taxon>Atherinomorphae</taxon>
        <taxon>Cyprinodontiformes</taxon>
        <taxon>Goodeidae</taxon>
        <taxon>Xenoophorus</taxon>
    </lineage>
</organism>
<evidence type="ECO:0000256" key="3">
    <source>
        <dbReference type="ARBA" id="ARBA00022989"/>
    </source>
</evidence>
<evidence type="ECO:0000313" key="13">
    <source>
        <dbReference type="Proteomes" id="UP001434883"/>
    </source>
</evidence>
<dbReference type="PANTHER" id="PTHR10489">
    <property type="entry name" value="CELL ADHESION MOLECULE"/>
    <property type="match status" value="1"/>
</dbReference>
<evidence type="ECO:0000256" key="7">
    <source>
        <dbReference type="ARBA" id="ARBA00023170"/>
    </source>
</evidence>
<keyword evidence="7" id="KW-0675">Receptor</keyword>
<evidence type="ECO:0000256" key="1">
    <source>
        <dbReference type="ARBA" id="ARBA00004370"/>
    </source>
</evidence>
<evidence type="ECO:0000256" key="9">
    <source>
        <dbReference type="ARBA" id="ARBA00023224"/>
    </source>
</evidence>
<comment type="subcellular location">
    <subcellularLocation>
        <location evidence="1">Membrane</location>
    </subcellularLocation>
</comment>
<protein>
    <recommendedName>
        <fullName evidence="11">G-protein coupled receptors family 1 profile domain-containing protein</fullName>
    </recommendedName>
</protein>
<accession>A0ABV0QBU2</accession>
<dbReference type="EMBL" id="JAHRIN010007047">
    <property type="protein sequence ID" value="MEQ2193235.1"/>
    <property type="molecule type" value="Genomic_DNA"/>
</dbReference>
<evidence type="ECO:0000256" key="2">
    <source>
        <dbReference type="ARBA" id="ARBA00022692"/>
    </source>
</evidence>
<keyword evidence="2 10" id="KW-0812">Transmembrane</keyword>
<evidence type="ECO:0000256" key="4">
    <source>
        <dbReference type="ARBA" id="ARBA00023040"/>
    </source>
</evidence>
<dbReference type="PROSITE" id="PS50262">
    <property type="entry name" value="G_PROTEIN_RECEP_F1_2"/>
    <property type="match status" value="1"/>
</dbReference>
<reference evidence="12 13" key="1">
    <citation type="submission" date="2021-06" db="EMBL/GenBank/DDBJ databases">
        <authorList>
            <person name="Palmer J.M."/>
        </authorList>
    </citation>
    <scope>NUCLEOTIDE SEQUENCE [LARGE SCALE GENOMIC DNA]</scope>
    <source>
        <strain evidence="12 13">XC_2019</strain>
        <tissue evidence="12">Muscle</tissue>
    </source>
</reference>
<dbReference type="PRINTS" id="PR00645">
    <property type="entry name" value="CXCCHMKINER4"/>
</dbReference>
<dbReference type="Pfam" id="PF00001">
    <property type="entry name" value="7tm_1"/>
    <property type="match status" value="2"/>
</dbReference>
<feature type="non-terminal residue" evidence="12">
    <location>
        <position position="1"/>
    </location>
</feature>
<dbReference type="InterPro" id="IPR050119">
    <property type="entry name" value="CCR1-9-like"/>
</dbReference>
<evidence type="ECO:0000256" key="5">
    <source>
        <dbReference type="ARBA" id="ARBA00023136"/>
    </source>
</evidence>
<evidence type="ECO:0000256" key="8">
    <source>
        <dbReference type="ARBA" id="ARBA00023180"/>
    </source>
</evidence>
<feature type="transmembrane region" description="Helical" evidence="10">
    <location>
        <begin position="157"/>
        <end position="175"/>
    </location>
</feature>
<dbReference type="PRINTS" id="PR00237">
    <property type="entry name" value="GPCRRHODOPSN"/>
</dbReference>
<evidence type="ECO:0000256" key="6">
    <source>
        <dbReference type="ARBA" id="ARBA00023157"/>
    </source>
</evidence>
<gene>
    <name evidence="12" type="ORF">XENOCAPTIV_027304</name>
</gene>
<keyword evidence="4" id="KW-0297">G-protein coupled receptor</keyword>
<dbReference type="InterPro" id="IPR000276">
    <property type="entry name" value="GPCR_Rhodpsn"/>
</dbReference>
<dbReference type="SUPFAM" id="SSF81321">
    <property type="entry name" value="Family A G protein-coupled receptor-like"/>
    <property type="match status" value="1"/>
</dbReference>
<keyword evidence="3 10" id="KW-1133">Transmembrane helix</keyword>
<dbReference type="Proteomes" id="UP001434883">
    <property type="component" value="Unassembled WGS sequence"/>
</dbReference>
<proteinExistence type="predicted"/>
<comment type="caution">
    <text evidence="12">The sequence shown here is derived from an EMBL/GenBank/DDBJ whole genome shotgun (WGS) entry which is preliminary data.</text>
</comment>
<name>A0ABV0QBU2_9TELE</name>
<keyword evidence="13" id="KW-1185">Reference proteome</keyword>
<evidence type="ECO:0000313" key="12">
    <source>
        <dbReference type="EMBL" id="MEQ2193235.1"/>
    </source>
</evidence>
<dbReference type="InterPro" id="IPR017452">
    <property type="entry name" value="GPCR_Rhodpsn_7TM"/>
</dbReference>
<dbReference type="Gene3D" id="1.20.1070.10">
    <property type="entry name" value="Rhodopsin 7-helix transmembrane proteins"/>
    <property type="match status" value="2"/>
</dbReference>
<keyword evidence="9" id="KW-0807">Transducer</keyword>
<keyword evidence="5 10" id="KW-0472">Membrane</keyword>